<keyword evidence="1" id="KW-0472">Membrane</keyword>
<feature type="transmembrane region" description="Helical" evidence="1">
    <location>
        <begin position="153"/>
        <end position="174"/>
    </location>
</feature>
<proteinExistence type="predicted"/>
<sequence>MYRLLWLTGFTAVSLIANFISLLGGVSPAIKDFALYRVNVTQLADELQKQAHSGKRDTAELRNPNLPTWWYWGMSGICDIGRGEEPGRCHREFPPTKGILAIVEDSLRDGDQGLLPANSSSTLSAWNATLSSLPPSVFADKEASFVTQSKASAGLVILAVITDFASPFLAWIFGAARSRSYIAPTVSSLLAIAAGTLATLSMHNGPHGASGTGEHGGLGIIALFIGAAVRLVTTLIAAASTPSGKGPTHTPPRANEELSNREIGYLGESLMHNWFESEKMPGWSYENWTSGLRSEHGEYPPFGRNEKDYTDFTYVDGDGAMVRFLRKGGAKILKKGWSQNTMFHLEVKTTPGGLGTPLYVSQYQLEKMQAYDGRPDHAYILVRVFNIRQRRPGIKFYTNPGSHRGVRFGDQNKYGSYPVWCSSSWNKTG</sequence>
<keyword evidence="1" id="KW-0812">Transmembrane</keyword>
<name>A0AAJ0MBN6_9PEZI</name>
<evidence type="ECO:0000313" key="2">
    <source>
        <dbReference type="EMBL" id="KAK3348731.1"/>
    </source>
</evidence>
<gene>
    <name evidence="2" type="ORF">B0T25DRAFT_546397</name>
</gene>
<dbReference type="EMBL" id="JAUIQD010000005">
    <property type="protein sequence ID" value="KAK3348731.1"/>
    <property type="molecule type" value="Genomic_DNA"/>
</dbReference>
<keyword evidence="1" id="KW-1133">Transmembrane helix</keyword>
<dbReference type="AlphaFoldDB" id="A0AAJ0MBN6"/>
<keyword evidence="3" id="KW-1185">Reference proteome</keyword>
<feature type="transmembrane region" description="Helical" evidence="1">
    <location>
        <begin position="220"/>
        <end position="239"/>
    </location>
</feature>
<evidence type="ECO:0000256" key="1">
    <source>
        <dbReference type="SAM" id="Phobius"/>
    </source>
</evidence>
<reference evidence="2" key="1">
    <citation type="journal article" date="2023" name="Mol. Phylogenet. Evol.">
        <title>Genome-scale phylogeny and comparative genomics of the fungal order Sordariales.</title>
        <authorList>
            <person name="Hensen N."/>
            <person name="Bonometti L."/>
            <person name="Westerberg I."/>
            <person name="Brannstrom I.O."/>
            <person name="Guillou S."/>
            <person name="Cros-Aarteil S."/>
            <person name="Calhoun S."/>
            <person name="Haridas S."/>
            <person name="Kuo A."/>
            <person name="Mondo S."/>
            <person name="Pangilinan J."/>
            <person name="Riley R."/>
            <person name="LaButti K."/>
            <person name="Andreopoulos B."/>
            <person name="Lipzen A."/>
            <person name="Chen C."/>
            <person name="Yan M."/>
            <person name="Daum C."/>
            <person name="Ng V."/>
            <person name="Clum A."/>
            <person name="Steindorff A."/>
            <person name="Ohm R.A."/>
            <person name="Martin F."/>
            <person name="Silar P."/>
            <person name="Natvig D.O."/>
            <person name="Lalanne C."/>
            <person name="Gautier V."/>
            <person name="Ament-Velasquez S.L."/>
            <person name="Kruys A."/>
            <person name="Hutchinson M.I."/>
            <person name="Powell A.J."/>
            <person name="Barry K."/>
            <person name="Miller A.N."/>
            <person name="Grigoriev I.V."/>
            <person name="Debuchy R."/>
            <person name="Gladieux P."/>
            <person name="Hiltunen Thoren M."/>
            <person name="Johannesson H."/>
        </authorList>
    </citation>
    <scope>NUCLEOTIDE SEQUENCE</scope>
    <source>
        <strain evidence="2">CBS 955.72</strain>
    </source>
</reference>
<comment type="caution">
    <text evidence="2">The sequence shown here is derived from an EMBL/GenBank/DDBJ whole genome shotgun (WGS) entry which is preliminary data.</text>
</comment>
<reference evidence="2" key="2">
    <citation type="submission" date="2023-06" db="EMBL/GenBank/DDBJ databases">
        <authorList>
            <consortium name="Lawrence Berkeley National Laboratory"/>
            <person name="Haridas S."/>
            <person name="Hensen N."/>
            <person name="Bonometti L."/>
            <person name="Westerberg I."/>
            <person name="Brannstrom I.O."/>
            <person name="Guillou S."/>
            <person name="Cros-Aarteil S."/>
            <person name="Calhoun S."/>
            <person name="Kuo A."/>
            <person name="Mondo S."/>
            <person name="Pangilinan J."/>
            <person name="Riley R."/>
            <person name="Labutti K."/>
            <person name="Andreopoulos B."/>
            <person name="Lipzen A."/>
            <person name="Chen C."/>
            <person name="Yanf M."/>
            <person name="Daum C."/>
            <person name="Ng V."/>
            <person name="Clum A."/>
            <person name="Steindorff A."/>
            <person name="Ohm R."/>
            <person name="Martin F."/>
            <person name="Silar P."/>
            <person name="Natvig D."/>
            <person name="Lalanne C."/>
            <person name="Gautier V."/>
            <person name="Ament-Velasquez S.L."/>
            <person name="Kruys A."/>
            <person name="Hutchinson M.I."/>
            <person name="Powell A.J."/>
            <person name="Barry K."/>
            <person name="Miller A.N."/>
            <person name="Grigoriev I.V."/>
            <person name="Debuchy R."/>
            <person name="Gladieux P."/>
            <person name="Thoren M.H."/>
            <person name="Johannesson H."/>
        </authorList>
    </citation>
    <scope>NUCLEOTIDE SEQUENCE</scope>
    <source>
        <strain evidence="2">CBS 955.72</strain>
    </source>
</reference>
<organism evidence="2 3">
    <name type="scientific">Lasiosphaeria hispida</name>
    <dbReference type="NCBI Taxonomy" id="260671"/>
    <lineage>
        <taxon>Eukaryota</taxon>
        <taxon>Fungi</taxon>
        <taxon>Dikarya</taxon>
        <taxon>Ascomycota</taxon>
        <taxon>Pezizomycotina</taxon>
        <taxon>Sordariomycetes</taxon>
        <taxon>Sordariomycetidae</taxon>
        <taxon>Sordariales</taxon>
        <taxon>Lasiosphaeriaceae</taxon>
        <taxon>Lasiosphaeria</taxon>
    </lineage>
</organism>
<accession>A0AAJ0MBN6</accession>
<evidence type="ECO:0000313" key="3">
    <source>
        <dbReference type="Proteomes" id="UP001275084"/>
    </source>
</evidence>
<feature type="transmembrane region" description="Helical" evidence="1">
    <location>
        <begin position="181"/>
        <end position="200"/>
    </location>
</feature>
<protein>
    <submittedName>
        <fullName evidence="2">Uncharacterized protein</fullName>
    </submittedName>
</protein>
<dbReference type="Proteomes" id="UP001275084">
    <property type="component" value="Unassembled WGS sequence"/>
</dbReference>